<evidence type="ECO:0000313" key="1">
    <source>
        <dbReference type="EMBL" id="BBX95120.1"/>
    </source>
</evidence>
<protein>
    <submittedName>
        <fullName evidence="1">Uncharacterized protein</fullName>
    </submittedName>
</protein>
<accession>A0A7I7NF05</accession>
<organism evidence="1 2">
    <name type="scientific">Mycobacterium lacus</name>
    <dbReference type="NCBI Taxonomy" id="169765"/>
    <lineage>
        <taxon>Bacteria</taxon>
        <taxon>Bacillati</taxon>
        <taxon>Actinomycetota</taxon>
        <taxon>Actinomycetes</taxon>
        <taxon>Mycobacteriales</taxon>
        <taxon>Mycobacteriaceae</taxon>
        <taxon>Mycobacterium</taxon>
    </lineage>
</organism>
<dbReference type="EMBL" id="AP022581">
    <property type="protein sequence ID" value="BBX95120.1"/>
    <property type="molecule type" value="Genomic_DNA"/>
</dbReference>
<gene>
    <name evidence="1" type="ORF">MLAC_04140</name>
</gene>
<dbReference type="KEGG" id="mlj:MLAC_04140"/>
<dbReference type="Proteomes" id="UP000466396">
    <property type="component" value="Chromosome"/>
</dbReference>
<dbReference type="AlphaFoldDB" id="A0A7I7NF05"/>
<dbReference type="InterPro" id="IPR045633">
    <property type="entry name" value="DUF6414"/>
</dbReference>
<proteinExistence type="predicted"/>
<reference evidence="1 2" key="1">
    <citation type="journal article" date="2019" name="Emerg. Microbes Infect.">
        <title>Comprehensive subspecies identification of 175 nontuberculous mycobacteria species based on 7547 genomic profiles.</title>
        <authorList>
            <person name="Matsumoto Y."/>
            <person name="Kinjo T."/>
            <person name="Motooka D."/>
            <person name="Nabeya D."/>
            <person name="Jung N."/>
            <person name="Uechi K."/>
            <person name="Horii T."/>
            <person name="Iida T."/>
            <person name="Fujita J."/>
            <person name="Nakamura S."/>
        </authorList>
    </citation>
    <scope>NUCLEOTIDE SEQUENCE [LARGE SCALE GENOMIC DNA]</scope>
    <source>
        <strain evidence="1 2">JCM 15657</strain>
    </source>
</reference>
<sequence>MFVAAVTQAGLKVGGMDGSNLEPGQAEELRKAKVAADIAGRLLQAVNANRIVVGIDGDTEWKVFGTLNGDHLQADDIDNERLLIVGKVKRIVRSGQTRRIVDLARLRNVAKALQPQDDTPDAPEPGKEHEFVHGPALELDILAIYR</sequence>
<keyword evidence="2" id="KW-1185">Reference proteome</keyword>
<dbReference type="Pfam" id="PF19952">
    <property type="entry name" value="DUF6414"/>
    <property type="match status" value="1"/>
</dbReference>
<name>A0A7I7NF05_9MYCO</name>
<evidence type="ECO:0000313" key="2">
    <source>
        <dbReference type="Proteomes" id="UP000466396"/>
    </source>
</evidence>